<reference evidence="1" key="1">
    <citation type="submission" date="2022-04" db="EMBL/GenBank/DDBJ databases">
        <title>Genome of the entomopathogenic fungus Entomophthora muscae.</title>
        <authorList>
            <person name="Elya C."/>
            <person name="Lovett B.R."/>
            <person name="Lee E."/>
            <person name="Macias A.M."/>
            <person name="Hajek A.E."/>
            <person name="De Bivort B.L."/>
            <person name="Kasson M.T."/>
            <person name="De Fine Licht H.H."/>
            <person name="Stajich J.E."/>
        </authorList>
    </citation>
    <scope>NUCLEOTIDE SEQUENCE</scope>
    <source>
        <strain evidence="1">Berkeley</strain>
    </source>
</reference>
<evidence type="ECO:0000313" key="1">
    <source>
        <dbReference type="EMBL" id="KAJ9080840.1"/>
    </source>
</evidence>
<dbReference type="Proteomes" id="UP001165960">
    <property type="component" value="Unassembled WGS sequence"/>
</dbReference>
<gene>
    <name evidence="1" type="ORF">DSO57_1020686</name>
</gene>
<name>A0ACC2U1Z9_9FUNG</name>
<organism evidence="1 2">
    <name type="scientific">Entomophthora muscae</name>
    <dbReference type="NCBI Taxonomy" id="34485"/>
    <lineage>
        <taxon>Eukaryota</taxon>
        <taxon>Fungi</taxon>
        <taxon>Fungi incertae sedis</taxon>
        <taxon>Zoopagomycota</taxon>
        <taxon>Entomophthoromycotina</taxon>
        <taxon>Entomophthoromycetes</taxon>
        <taxon>Entomophthorales</taxon>
        <taxon>Entomophthoraceae</taxon>
        <taxon>Entomophthora</taxon>
    </lineage>
</organism>
<protein>
    <submittedName>
        <fullName evidence="1">Uncharacterized protein</fullName>
    </submittedName>
</protein>
<keyword evidence="2" id="KW-1185">Reference proteome</keyword>
<proteinExistence type="predicted"/>
<evidence type="ECO:0000313" key="2">
    <source>
        <dbReference type="Proteomes" id="UP001165960"/>
    </source>
</evidence>
<sequence length="349" mass="40080">METRISSCDQCHLRRNKCDKILPRCSSCSSSKLACTWNRKFKNNPLPKYQNIDTFSFKAPPSSEQKKKERPVFLNYNPTPIKLCEYGTVKFTRRTLIGREIPKENYKPCERNHQDWKSIFKSWTSIATNRYIFNLLVVSLGYSHIPMKGRDRAYTTRILRITTPFRGLGWMEIFHNHTAEAWKKQIQLAYLKYICNINPFYPLFYQHMAPHSHSELLKASILLCGNNLLPATLIQRSLSNQLIKMITHSLAPSNLPINFDSLTSLLVLIVGLPNKIIIPGANDFLGRAISLASILGINHPFSFPVERLLVSNLLTALTKTNIALFPHISPLFFGDKRPIKKGTIFIKLY</sequence>
<dbReference type="EMBL" id="QTSX02001518">
    <property type="protein sequence ID" value="KAJ9080840.1"/>
    <property type="molecule type" value="Genomic_DNA"/>
</dbReference>
<comment type="caution">
    <text evidence="1">The sequence shown here is derived from an EMBL/GenBank/DDBJ whole genome shotgun (WGS) entry which is preliminary data.</text>
</comment>
<accession>A0ACC2U1Z9</accession>